<evidence type="ECO:0000313" key="1">
    <source>
        <dbReference type="EMBL" id="CAK7234823.1"/>
    </source>
</evidence>
<proteinExistence type="predicted"/>
<dbReference type="EMBL" id="CAWUHB010000089">
    <property type="protein sequence ID" value="CAK7234823.1"/>
    <property type="molecule type" value="Genomic_DNA"/>
</dbReference>
<accession>A0ABP0CRW5</accession>
<name>A0ABP0CRW5_9PEZI</name>
<evidence type="ECO:0000313" key="2">
    <source>
        <dbReference type="Proteomes" id="UP001642405"/>
    </source>
</evidence>
<organism evidence="1 2">
    <name type="scientific">Sporothrix curviconia</name>
    <dbReference type="NCBI Taxonomy" id="1260050"/>
    <lineage>
        <taxon>Eukaryota</taxon>
        <taxon>Fungi</taxon>
        <taxon>Dikarya</taxon>
        <taxon>Ascomycota</taxon>
        <taxon>Pezizomycotina</taxon>
        <taxon>Sordariomycetes</taxon>
        <taxon>Sordariomycetidae</taxon>
        <taxon>Ophiostomatales</taxon>
        <taxon>Ophiostomataceae</taxon>
        <taxon>Sporothrix</taxon>
    </lineage>
</organism>
<evidence type="ECO:0008006" key="3">
    <source>
        <dbReference type="Google" id="ProtNLM"/>
    </source>
</evidence>
<sequence>MGSCPFIHPFLYGDVNGNTPAVRKMPSSVQVAFLALSSYVGRTTATAELVLDAVDAQAQQLLLQEAATALTYAPSLLEQLARVQALVVYQVIGLFDGNAHTRHLAEERRSTLCNWARQLYDSARQGLAGGSSTALPSAGSSDSSDILDGSMAAMQVLPGSDPARTWHFWILAESIRRIWIVADAVDTIYQAMQYGWRTPASSIACTARHGLWQARSAAEWERVFAPVKSADTITEYQEFM</sequence>
<dbReference type="Proteomes" id="UP001642405">
    <property type="component" value="Unassembled WGS sequence"/>
</dbReference>
<comment type="caution">
    <text evidence="1">The sequence shown here is derived from an EMBL/GenBank/DDBJ whole genome shotgun (WGS) entry which is preliminary data.</text>
</comment>
<protein>
    <recommendedName>
        <fullName evidence="3">Transcription factor domain-containing protein</fullName>
    </recommendedName>
</protein>
<keyword evidence="2" id="KW-1185">Reference proteome</keyword>
<gene>
    <name evidence="1" type="ORF">SCUCBS95973_009064</name>
</gene>
<reference evidence="1 2" key="1">
    <citation type="submission" date="2024-01" db="EMBL/GenBank/DDBJ databases">
        <authorList>
            <person name="Allen C."/>
            <person name="Tagirdzhanova G."/>
        </authorList>
    </citation>
    <scope>NUCLEOTIDE SEQUENCE [LARGE SCALE GENOMIC DNA]</scope>
</reference>